<evidence type="ECO:0000313" key="3">
    <source>
        <dbReference type="Proteomes" id="UP001597641"/>
    </source>
</evidence>
<evidence type="ECO:0000256" key="1">
    <source>
        <dbReference type="SAM" id="Phobius"/>
    </source>
</evidence>
<dbReference type="EMBL" id="JBHUOX010000034">
    <property type="protein sequence ID" value="MFD3003589.1"/>
    <property type="molecule type" value="Genomic_DNA"/>
</dbReference>
<organism evidence="2 3">
    <name type="scientific">Pontibacter toksunensis</name>
    <dbReference type="NCBI Taxonomy" id="1332631"/>
    <lineage>
        <taxon>Bacteria</taxon>
        <taxon>Pseudomonadati</taxon>
        <taxon>Bacteroidota</taxon>
        <taxon>Cytophagia</taxon>
        <taxon>Cytophagales</taxon>
        <taxon>Hymenobacteraceae</taxon>
        <taxon>Pontibacter</taxon>
    </lineage>
</organism>
<keyword evidence="3" id="KW-1185">Reference proteome</keyword>
<reference evidence="3" key="1">
    <citation type="journal article" date="2019" name="Int. J. Syst. Evol. Microbiol.">
        <title>The Global Catalogue of Microorganisms (GCM) 10K type strain sequencing project: providing services to taxonomists for standard genome sequencing and annotation.</title>
        <authorList>
            <consortium name="The Broad Institute Genomics Platform"/>
            <consortium name="The Broad Institute Genome Sequencing Center for Infectious Disease"/>
            <person name="Wu L."/>
            <person name="Ma J."/>
        </authorList>
    </citation>
    <scope>NUCLEOTIDE SEQUENCE [LARGE SCALE GENOMIC DNA]</scope>
    <source>
        <strain evidence="3">KCTC 23984</strain>
    </source>
</reference>
<name>A0ABW6C526_9BACT</name>
<dbReference type="RefSeq" id="WP_377491282.1">
    <property type="nucleotide sequence ID" value="NZ_JBHUOX010000034.1"/>
</dbReference>
<comment type="caution">
    <text evidence="2">The sequence shown here is derived from an EMBL/GenBank/DDBJ whole genome shotgun (WGS) entry which is preliminary data.</text>
</comment>
<keyword evidence="1" id="KW-1133">Transmembrane helix</keyword>
<protein>
    <submittedName>
        <fullName evidence="2">Uncharacterized protein</fullName>
    </submittedName>
</protein>
<feature type="transmembrane region" description="Helical" evidence="1">
    <location>
        <begin position="78"/>
        <end position="99"/>
    </location>
</feature>
<evidence type="ECO:0000313" key="2">
    <source>
        <dbReference type="EMBL" id="MFD3003589.1"/>
    </source>
</evidence>
<dbReference type="Proteomes" id="UP001597641">
    <property type="component" value="Unassembled WGS sequence"/>
</dbReference>
<feature type="transmembrane region" description="Helical" evidence="1">
    <location>
        <begin position="47"/>
        <end position="66"/>
    </location>
</feature>
<sequence length="109" mass="12157">MKDEMKTQGELAVNDGSTALDIISWIFGTVFFAIGVVNTFWGNDPAFGVFIILLSFVYFLPVNDMFKKMTGFTVPGIRGLKILLGIFIFWAALGVGELFDKIELMMNSF</sequence>
<keyword evidence="1" id="KW-0472">Membrane</keyword>
<proteinExistence type="predicted"/>
<gene>
    <name evidence="2" type="ORF">ACFS7Z_24745</name>
</gene>
<keyword evidence="1" id="KW-0812">Transmembrane</keyword>
<feature type="transmembrane region" description="Helical" evidence="1">
    <location>
        <begin position="20"/>
        <end position="41"/>
    </location>
</feature>
<accession>A0ABW6C526</accession>